<evidence type="ECO:0000256" key="2">
    <source>
        <dbReference type="SAM" id="SignalP"/>
    </source>
</evidence>
<keyword evidence="2" id="KW-0732">Signal</keyword>
<feature type="signal peptide" evidence="2">
    <location>
        <begin position="1"/>
        <end position="33"/>
    </location>
</feature>
<feature type="region of interest" description="Disordered" evidence="1">
    <location>
        <begin position="568"/>
        <end position="594"/>
    </location>
</feature>
<organism evidence="3 4">
    <name type="scientific">Candidatus Kaiserbacteria bacterium RIFCSPHIGHO2_01_FULL_56_24</name>
    <dbReference type="NCBI Taxonomy" id="1798487"/>
    <lineage>
        <taxon>Bacteria</taxon>
        <taxon>Candidatus Kaiseribacteriota</taxon>
    </lineage>
</organism>
<feature type="compositionally biased region" description="Polar residues" evidence="1">
    <location>
        <begin position="36"/>
        <end position="49"/>
    </location>
</feature>
<feature type="compositionally biased region" description="Acidic residues" evidence="1">
    <location>
        <begin position="126"/>
        <end position="143"/>
    </location>
</feature>
<reference evidence="3 4" key="1">
    <citation type="journal article" date="2016" name="Nat. Commun.">
        <title>Thousands of microbial genomes shed light on interconnected biogeochemical processes in an aquifer system.</title>
        <authorList>
            <person name="Anantharaman K."/>
            <person name="Brown C.T."/>
            <person name="Hug L.A."/>
            <person name="Sharon I."/>
            <person name="Castelle C.J."/>
            <person name="Probst A.J."/>
            <person name="Thomas B.C."/>
            <person name="Singh A."/>
            <person name="Wilkins M.J."/>
            <person name="Karaoz U."/>
            <person name="Brodie E.L."/>
            <person name="Williams K.H."/>
            <person name="Hubbard S.S."/>
            <person name="Banfield J.F."/>
        </authorList>
    </citation>
    <scope>NUCLEOTIDE SEQUENCE [LARGE SCALE GENOMIC DNA]</scope>
</reference>
<gene>
    <name evidence="3" type="ORF">A2765_05360</name>
</gene>
<dbReference type="Proteomes" id="UP000176377">
    <property type="component" value="Unassembled WGS sequence"/>
</dbReference>
<sequence length="594" mass="66241">MVAMTPPFNHPWRNMILLFSCVFLFAASISVRAQEQSEPIQNPEPTQEQPAPIQNPEPMQEWIPDECGQAFQFCRTVFEEGSPRWEECLEEEMASIDAACAAQWKAQGGVEQSMPMEQWEWGHDEAEEWEGEDNGEERIEEGDGSGKEQWLEDLQGNIGDLDEETQKCILETIHAKEVRCEVSAVEGCAAKTAFKTLVSEAKCGGEIFQHVEFEEPSSGGHDFSEGSFGEDRGVGGGCIPFSHTLQGLQEEMQGRSPEEILKEYENRKHWMAKAATEHGGDPGEFLMHYDAMGVCPDQAGGMGHGPSMGMPGMMDHPGGMQGPGGGNIGEIFGRAVGMLVQLSQDEHLSDEHKVLVRETLSWFSDALNKIGAGEDIGLLANEAREKLEHLMQTVGGMMGGMGNGGMGMPDPAMMRGEIERMLSMVKMMLEKIPKAMEMMEEMGYEIPEWEERYSAIQAGLSEVEVLCRDAMDATEPEEFRDCFEAMREVMEKKMHELEKAVEATVPREVMDKVGREMGFDEMGERGGGEFHQDRGNMPDMFREEMEHCTGNGKSMEDCKRMMMERMNQNSGMREAMPQSSIPPPAFRPAENEGH</sequence>
<comment type="caution">
    <text evidence="3">The sequence shown here is derived from an EMBL/GenBank/DDBJ whole genome shotgun (WGS) entry which is preliminary data.</text>
</comment>
<evidence type="ECO:0000313" key="4">
    <source>
        <dbReference type="Proteomes" id="UP000176377"/>
    </source>
</evidence>
<evidence type="ECO:0000313" key="3">
    <source>
        <dbReference type="EMBL" id="OGG58256.1"/>
    </source>
</evidence>
<feature type="region of interest" description="Disordered" evidence="1">
    <location>
        <begin position="126"/>
        <end position="148"/>
    </location>
</feature>
<feature type="region of interest" description="Disordered" evidence="1">
    <location>
        <begin position="36"/>
        <end position="61"/>
    </location>
</feature>
<dbReference type="EMBL" id="MFLA01000035">
    <property type="protein sequence ID" value="OGG58256.1"/>
    <property type="molecule type" value="Genomic_DNA"/>
</dbReference>
<evidence type="ECO:0000256" key="1">
    <source>
        <dbReference type="SAM" id="MobiDB-lite"/>
    </source>
</evidence>
<dbReference type="AlphaFoldDB" id="A0A1F6DA18"/>
<protein>
    <submittedName>
        <fullName evidence="3">Uncharacterized protein</fullName>
    </submittedName>
</protein>
<proteinExistence type="predicted"/>
<feature type="chain" id="PRO_5009523766" evidence="2">
    <location>
        <begin position="34"/>
        <end position="594"/>
    </location>
</feature>
<name>A0A1F6DA18_9BACT</name>
<accession>A0A1F6DA18</accession>